<organism evidence="2 3">
    <name type="scientific">Colletotrichum shisoi</name>
    <dbReference type="NCBI Taxonomy" id="2078593"/>
    <lineage>
        <taxon>Eukaryota</taxon>
        <taxon>Fungi</taxon>
        <taxon>Dikarya</taxon>
        <taxon>Ascomycota</taxon>
        <taxon>Pezizomycotina</taxon>
        <taxon>Sordariomycetes</taxon>
        <taxon>Hypocreomycetidae</taxon>
        <taxon>Glomerellales</taxon>
        <taxon>Glomerellaceae</taxon>
        <taxon>Colletotrichum</taxon>
        <taxon>Colletotrichum destructivum species complex</taxon>
    </lineage>
</organism>
<dbReference type="AlphaFoldDB" id="A0A5Q4BHJ4"/>
<feature type="region of interest" description="Disordered" evidence="1">
    <location>
        <begin position="152"/>
        <end position="234"/>
    </location>
</feature>
<feature type="compositionally biased region" description="Polar residues" evidence="1">
    <location>
        <begin position="170"/>
        <end position="182"/>
    </location>
</feature>
<evidence type="ECO:0000256" key="1">
    <source>
        <dbReference type="SAM" id="MobiDB-lite"/>
    </source>
</evidence>
<dbReference type="Proteomes" id="UP000326340">
    <property type="component" value="Unassembled WGS sequence"/>
</dbReference>
<keyword evidence="3" id="KW-1185">Reference proteome</keyword>
<accession>A0A5Q4BHJ4</accession>
<gene>
    <name evidence="2" type="ORF">CSHISOI_09041</name>
</gene>
<reference evidence="2 3" key="1">
    <citation type="journal article" date="2019" name="Sci. Rep.">
        <title>Colletotrichum shisoi sp. nov., an anthracnose pathogen of Perilla frutescens in Japan: molecular phylogenetic, morphological and genomic evidence.</title>
        <authorList>
            <person name="Gan P."/>
            <person name="Tsushima A."/>
            <person name="Hiroyama R."/>
            <person name="Narusaka M."/>
            <person name="Takano Y."/>
            <person name="Narusaka Y."/>
            <person name="Kawaradani M."/>
            <person name="Damm U."/>
            <person name="Shirasu K."/>
        </authorList>
    </citation>
    <scope>NUCLEOTIDE SEQUENCE [LARGE SCALE GENOMIC DNA]</scope>
    <source>
        <strain evidence="2 3">PG-2018a</strain>
    </source>
</reference>
<name>A0A5Q4BHJ4_9PEZI</name>
<evidence type="ECO:0000313" key="2">
    <source>
        <dbReference type="EMBL" id="TQN66390.1"/>
    </source>
</evidence>
<comment type="caution">
    <text evidence="2">The sequence shown here is derived from an EMBL/GenBank/DDBJ whole genome shotgun (WGS) entry which is preliminary data.</text>
</comment>
<proteinExistence type="predicted"/>
<dbReference type="OrthoDB" id="4712560at2759"/>
<protein>
    <submittedName>
        <fullName evidence="2">Uncharacterized protein</fullName>
    </submittedName>
</protein>
<sequence>MPFPADSGSRASAEHGSESDGQSDTLEGPHDAFEQARRKVVAEVLEAREDADRQFRKRLCHLVDTHEGDRAIYLDRILVRISLEYSKDVFQQLRNYIRFPQFIKKIDYYQGGTSSVAFTDQRPPGYWQPMLALDEPLDQVTPRAERSIAEEMHSATRLFSETEPSRRSNRTASLSSKTSVSTRRQHFRQRSPATPSRRVQKSPSTRRKPPTTTASKPRRRSAKNDGLQDGELSPIWTSSATKTLNDKPSLVFSYNLGVEDRHYVLYCPTETCDFLFRTHPFHDNLAINHFRECGVEFKDEADIMRRYGRLLLSHRASPHTSVRQGWIDNYNEKVSASLEAQPVAESGSSTSLPVIVESSPNLPEEPP</sequence>
<evidence type="ECO:0000313" key="3">
    <source>
        <dbReference type="Proteomes" id="UP000326340"/>
    </source>
</evidence>
<feature type="compositionally biased region" description="Basic residues" evidence="1">
    <location>
        <begin position="198"/>
        <end position="209"/>
    </location>
</feature>
<feature type="region of interest" description="Disordered" evidence="1">
    <location>
        <begin position="339"/>
        <end position="367"/>
    </location>
</feature>
<dbReference type="EMBL" id="PUHP01001223">
    <property type="protein sequence ID" value="TQN66390.1"/>
    <property type="molecule type" value="Genomic_DNA"/>
</dbReference>
<feature type="region of interest" description="Disordered" evidence="1">
    <location>
        <begin position="1"/>
        <end position="32"/>
    </location>
</feature>
<feature type="non-terminal residue" evidence="2">
    <location>
        <position position="367"/>
    </location>
</feature>